<dbReference type="AlphaFoldDB" id="A0A4R1I591"/>
<evidence type="ECO:0000313" key="1">
    <source>
        <dbReference type="EMBL" id="TCK25192.1"/>
    </source>
</evidence>
<keyword evidence="2" id="KW-1185">Reference proteome</keyword>
<dbReference type="EMBL" id="SMFZ01000001">
    <property type="protein sequence ID" value="TCK25192.1"/>
    <property type="molecule type" value="Genomic_DNA"/>
</dbReference>
<accession>A0A4R1I591</accession>
<organism evidence="1 2">
    <name type="scientific">Pseudonocardia endophytica</name>
    <dbReference type="NCBI Taxonomy" id="401976"/>
    <lineage>
        <taxon>Bacteria</taxon>
        <taxon>Bacillati</taxon>
        <taxon>Actinomycetota</taxon>
        <taxon>Actinomycetes</taxon>
        <taxon>Pseudonocardiales</taxon>
        <taxon>Pseudonocardiaceae</taxon>
        <taxon>Pseudonocardia</taxon>
    </lineage>
</organism>
<name>A0A4R1I591_PSEEN</name>
<proteinExistence type="predicted"/>
<comment type="caution">
    <text evidence="1">The sequence shown here is derived from an EMBL/GenBank/DDBJ whole genome shotgun (WGS) entry which is preliminary data.</text>
</comment>
<evidence type="ECO:0000313" key="2">
    <source>
        <dbReference type="Proteomes" id="UP000295560"/>
    </source>
</evidence>
<protein>
    <submittedName>
        <fullName evidence="1">Uncharacterized protein</fullName>
    </submittedName>
</protein>
<gene>
    <name evidence="1" type="ORF">EV378_0991</name>
</gene>
<reference evidence="1 2" key="1">
    <citation type="submission" date="2019-03" db="EMBL/GenBank/DDBJ databases">
        <title>Sequencing the genomes of 1000 actinobacteria strains.</title>
        <authorList>
            <person name="Klenk H.-P."/>
        </authorList>
    </citation>
    <scope>NUCLEOTIDE SEQUENCE [LARGE SCALE GENOMIC DNA]</scope>
    <source>
        <strain evidence="1 2">DSM 44969</strain>
    </source>
</reference>
<sequence>MPLMREAGLRHWGTARHGRHRRVRPAASPRGPFVPCGPATDVRIAIAPAALVGASCPEIRPTTSSVVDCVTDRNELSGAICCAGARPVAA</sequence>
<dbReference type="Proteomes" id="UP000295560">
    <property type="component" value="Unassembled WGS sequence"/>
</dbReference>